<sequence length="329" mass="36955">MVSKNGVPRLGVRTNPYIFAFGMTVAAISSIALMFAAVLATTSIIWPYTPEVQAGSLHIRRDSGSDNPIPIPCHSHNDYWKAEPLTSAITTGCIGIEVDVWKVRDELMVGHAEDELSAEKTLTSMYIQPLVNLLKARNQDRDPGFLPRGVYDREPNQTVVLLVDLKSNSDNSWPLLLEKLEPLRRRGWLSHVSDGKFVSRPITVVATGETKFRLVKETNPSHDVFFDAPLKSLSRGHYDNTNSYYASTSFKKSVGKVPKKGLRPTQLELIRDQISQAHGRGLMVRYWGMPLLPQNIRRQVEKVLLDEGVDVINADDLQGVKRTFAERRH</sequence>
<protein>
    <submittedName>
        <fullName evidence="2">Altered inheritance of mitochondria protein 6-like protein</fullName>
    </submittedName>
</protein>
<comment type="caution">
    <text evidence="2">The sequence shown here is derived from an EMBL/GenBank/DDBJ whole genome shotgun (WGS) entry which is preliminary data.</text>
</comment>
<accession>A0A8J5UD62</accession>
<keyword evidence="1" id="KW-1133">Transmembrane helix</keyword>
<evidence type="ECO:0000313" key="3">
    <source>
        <dbReference type="Proteomes" id="UP000694050"/>
    </source>
</evidence>
<gene>
    <name evidence="2" type="ORF">Forpe1208_v002292</name>
</gene>
<feature type="transmembrane region" description="Helical" evidence="1">
    <location>
        <begin position="17"/>
        <end position="40"/>
    </location>
</feature>
<keyword evidence="1" id="KW-0812">Transmembrane</keyword>
<dbReference type="AlphaFoldDB" id="A0A8J5UD62"/>
<dbReference type="PANTHER" id="PTHR31571">
    <property type="entry name" value="ALTERED INHERITANCE OF MITOCHONDRIA PROTEIN 6"/>
    <property type="match status" value="1"/>
</dbReference>
<dbReference type="PANTHER" id="PTHR31571:SF1">
    <property type="entry name" value="ALTERED INHERITANCE OF MITOCHONDRIA PROTEIN 6"/>
    <property type="match status" value="1"/>
</dbReference>
<keyword evidence="1" id="KW-0472">Membrane</keyword>
<name>A0A8J5UD62_FUSOX</name>
<organism evidence="2 3">
    <name type="scientific">Fusarium oxysporum f. sp. rapae</name>
    <dbReference type="NCBI Taxonomy" id="485398"/>
    <lineage>
        <taxon>Eukaryota</taxon>
        <taxon>Fungi</taxon>
        <taxon>Dikarya</taxon>
        <taxon>Ascomycota</taxon>
        <taxon>Pezizomycotina</taxon>
        <taxon>Sordariomycetes</taxon>
        <taxon>Hypocreomycetidae</taxon>
        <taxon>Hypocreales</taxon>
        <taxon>Nectriaceae</taxon>
        <taxon>Fusarium</taxon>
        <taxon>Fusarium oxysporum species complex</taxon>
    </lineage>
</organism>
<dbReference type="EMBL" id="JAELUQ010000002">
    <property type="protein sequence ID" value="KAG7419886.1"/>
    <property type="molecule type" value="Genomic_DNA"/>
</dbReference>
<dbReference type="Proteomes" id="UP000694050">
    <property type="component" value="Unassembled WGS sequence"/>
</dbReference>
<evidence type="ECO:0000256" key="1">
    <source>
        <dbReference type="SAM" id="Phobius"/>
    </source>
</evidence>
<proteinExistence type="predicted"/>
<dbReference type="InterPro" id="IPR051236">
    <property type="entry name" value="HAT_RTT109-like"/>
</dbReference>
<evidence type="ECO:0000313" key="2">
    <source>
        <dbReference type="EMBL" id="KAG7419886.1"/>
    </source>
</evidence>
<reference evidence="2" key="1">
    <citation type="submission" date="2021-04" db="EMBL/GenBank/DDBJ databases">
        <title>First draft genome resource for Brassicaceae pathogens Fusarium oxysporum f. sp. raphani and Fusarium oxysporum f. sp. rapae.</title>
        <authorList>
            <person name="Asai S."/>
        </authorList>
    </citation>
    <scope>NUCLEOTIDE SEQUENCE</scope>
    <source>
        <strain evidence="2">Tf1208</strain>
    </source>
</reference>